<comment type="caution">
    <text evidence="1">The sequence shown here is derived from an EMBL/GenBank/DDBJ whole genome shotgun (WGS) entry which is preliminary data.</text>
</comment>
<dbReference type="AlphaFoldDB" id="A0AA86UIJ9"/>
<reference evidence="2 3" key="2">
    <citation type="submission" date="2024-07" db="EMBL/GenBank/DDBJ databases">
        <authorList>
            <person name="Akdeniz Z."/>
        </authorList>
    </citation>
    <scope>NUCLEOTIDE SEQUENCE [LARGE SCALE GENOMIC DNA]</scope>
</reference>
<name>A0AA86UIJ9_9EUKA</name>
<keyword evidence="3" id="KW-1185">Reference proteome</keyword>
<sequence>MGCIFSAESQADLELAIYGRNFKQSFSPESYAGYFITICSAPKNNSSIVEKNNSQISSRIRREVSASNVLQSQDMLFNSSEQPCVLQNLVCEPLDQADELVQSIVQEDSSSSSEEIIIVKRKHRHRRIIKVNKFIKRHSISFYEMLQVVQNDVNYVTEYDLFQIYYYVKTQFVQPVSFQKEFVRQKMEGDLNEYTIDLKLFLGILYLCQPPQMKRILTDQLYIIYFMVDYQFNQMIRSTDYINTLIDHFPQLKAKLEKYLTKIPVVITKNEFELQTSTAIHSFVQADFMLEFTFTKKQLKHHFSKQRKFVKSLRVNIGEIPDNIYKSTCKQRPRRSQDEIFMTDQIDQMLDWNDDESEEKAK</sequence>
<dbReference type="EMBL" id="CAXDID020000018">
    <property type="protein sequence ID" value="CAL5985328.1"/>
    <property type="molecule type" value="Genomic_DNA"/>
</dbReference>
<dbReference type="EMBL" id="CATOUU010000834">
    <property type="protein sequence ID" value="CAI9952886.1"/>
    <property type="molecule type" value="Genomic_DNA"/>
</dbReference>
<evidence type="ECO:0000313" key="1">
    <source>
        <dbReference type="EMBL" id="CAI9952886.1"/>
    </source>
</evidence>
<proteinExistence type="predicted"/>
<organism evidence="1">
    <name type="scientific">Hexamita inflata</name>
    <dbReference type="NCBI Taxonomy" id="28002"/>
    <lineage>
        <taxon>Eukaryota</taxon>
        <taxon>Metamonada</taxon>
        <taxon>Diplomonadida</taxon>
        <taxon>Hexamitidae</taxon>
        <taxon>Hexamitinae</taxon>
        <taxon>Hexamita</taxon>
    </lineage>
</organism>
<evidence type="ECO:0000313" key="3">
    <source>
        <dbReference type="Proteomes" id="UP001642409"/>
    </source>
</evidence>
<reference evidence="1" key="1">
    <citation type="submission" date="2023-06" db="EMBL/GenBank/DDBJ databases">
        <authorList>
            <person name="Kurt Z."/>
        </authorList>
    </citation>
    <scope>NUCLEOTIDE SEQUENCE</scope>
</reference>
<dbReference type="Proteomes" id="UP001642409">
    <property type="component" value="Unassembled WGS sequence"/>
</dbReference>
<accession>A0AA86UIJ9</accession>
<protein>
    <submittedName>
        <fullName evidence="1">Uncharacterized protein</fullName>
    </submittedName>
</protein>
<gene>
    <name evidence="1" type="ORF">HINF_LOCUS40531</name>
    <name evidence="2" type="ORF">HINF_LOCUS8789</name>
</gene>
<evidence type="ECO:0000313" key="2">
    <source>
        <dbReference type="EMBL" id="CAL5985328.1"/>
    </source>
</evidence>